<evidence type="ECO:0000256" key="1">
    <source>
        <dbReference type="ARBA" id="ARBA00022723"/>
    </source>
</evidence>
<dbReference type="InterPro" id="IPR008972">
    <property type="entry name" value="Cupredoxin"/>
</dbReference>
<sequence>MSARRRRGVWLVIAGALAALVLGVATTISLTATGAFRGPAPVGWRGPGTRCSPPAPAGQVVGVTVGDMGGMMGSPRGHLPPGGGPGGYGMGMMWLRAAPSRVPAGTVSLRVVNSGALTHEVVVLPLRAGQTAGERPVGSDGKVSEAGSLGEASRSCGAGTGDGITSGATGWTTLTLRPGRYELVCNMPGHYAAGMYDELDVAGR</sequence>
<dbReference type="PROSITE" id="PS00079">
    <property type="entry name" value="MULTICOPPER_OXIDASE1"/>
    <property type="match status" value="1"/>
</dbReference>
<keyword evidence="1" id="KW-0479">Metal-binding</keyword>
<dbReference type="SUPFAM" id="SSF49503">
    <property type="entry name" value="Cupredoxins"/>
    <property type="match status" value="1"/>
</dbReference>
<evidence type="ECO:0000313" key="4">
    <source>
        <dbReference type="EMBL" id="MFE9174251.1"/>
    </source>
</evidence>
<feature type="region of interest" description="Disordered" evidence="2">
    <location>
        <begin position="130"/>
        <end position="169"/>
    </location>
</feature>
<evidence type="ECO:0000259" key="3">
    <source>
        <dbReference type="Pfam" id="PF06525"/>
    </source>
</evidence>
<reference evidence="4 5" key="1">
    <citation type="submission" date="2024-10" db="EMBL/GenBank/DDBJ databases">
        <title>The Natural Products Discovery Center: Release of the First 8490 Sequenced Strains for Exploring Actinobacteria Biosynthetic Diversity.</title>
        <authorList>
            <person name="Kalkreuter E."/>
            <person name="Kautsar S.A."/>
            <person name="Yang D."/>
            <person name="Bader C.D."/>
            <person name="Teijaro C.N."/>
            <person name="Fluegel L."/>
            <person name="Davis C.M."/>
            <person name="Simpson J.R."/>
            <person name="Lauterbach L."/>
            <person name="Steele A.D."/>
            <person name="Gui C."/>
            <person name="Meng S."/>
            <person name="Li G."/>
            <person name="Viehrig K."/>
            <person name="Ye F."/>
            <person name="Su P."/>
            <person name="Kiefer A.F."/>
            <person name="Nichols A."/>
            <person name="Cepeda A.J."/>
            <person name="Yan W."/>
            <person name="Fan B."/>
            <person name="Jiang Y."/>
            <person name="Adhikari A."/>
            <person name="Zheng C.-J."/>
            <person name="Schuster L."/>
            <person name="Cowan T.M."/>
            <person name="Smanski M.J."/>
            <person name="Chevrette M.G."/>
            <person name="De Carvalho L.P.S."/>
            <person name="Shen B."/>
        </authorList>
    </citation>
    <scope>NUCLEOTIDE SEQUENCE [LARGE SCALE GENOMIC DNA]</scope>
    <source>
        <strain evidence="4 5">NPDC007147</strain>
    </source>
</reference>
<comment type="caution">
    <text evidence="4">The sequence shown here is derived from an EMBL/GenBank/DDBJ whole genome shotgun (WGS) entry which is preliminary data.</text>
</comment>
<evidence type="ECO:0000313" key="5">
    <source>
        <dbReference type="Proteomes" id="UP001601197"/>
    </source>
</evidence>
<gene>
    <name evidence="4" type="ORF">ACFYNZ_33250</name>
</gene>
<protein>
    <submittedName>
        <fullName evidence="4">Sulfocyanin-like copper-binding protein</fullName>
    </submittedName>
</protein>
<dbReference type="InterPro" id="IPR049544">
    <property type="entry name" value="SoxE-like_C"/>
</dbReference>
<keyword evidence="5" id="KW-1185">Reference proteome</keyword>
<dbReference type="RefSeq" id="WP_388353918.1">
    <property type="nucleotide sequence ID" value="NZ_JBIAFJ010000049.1"/>
</dbReference>
<dbReference type="EMBL" id="JBIAFJ010000049">
    <property type="protein sequence ID" value="MFE9174251.1"/>
    <property type="molecule type" value="Genomic_DNA"/>
</dbReference>
<dbReference type="Proteomes" id="UP001601197">
    <property type="component" value="Unassembled WGS sequence"/>
</dbReference>
<name>A0ABW6L2D4_9ACTN</name>
<evidence type="ECO:0000256" key="2">
    <source>
        <dbReference type="SAM" id="MobiDB-lite"/>
    </source>
</evidence>
<proteinExistence type="predicted"/>
<feature type="domain" description="Sulfocyanin-like C-terminal" evidence="3">
    <location>
        <begin position="102"/>
        <end position="201"/>
    </location>
</feature>
<dbReference type="Pfam" id="PF06525">
    <property type="entry name" value="SoxE"/>
    <property type="match status" value="1"/>
</dbReference>
<accession>A0ABW6L2D4</accession>
<organism evidence="4 5">
    <name type="scientific">Streptomyces kebangsaanensis</name>
    <dbReference type="NCBI Taxonomy" id="864058"/>
    <lineage>
        <taxon>Bacteria</taxon>
        <taxon>Bacillati</taxon>
        <taxon>Actinomycetota</taxon>
        <taxon>Actinomycetes</taxon>
        <taxon>Kitasatosporales</taxon>
        <taxon>Streptomycetaceae</taxon>
        <taxon>Streptomyces</taxon>
    </lineage>
</organism>
<dbReference type="InterPro" id="IPR033138">
    <property type="entry name" value="Cu_oxidase_CS"/>
</dbReference>
<dbReference type="Gene3D" id="2.60.40.420">
    <property type="entry name" value="Cupredoxins - blue copper proteins"/>
    <property type="match status" value="1"/>
</dbReference>